<evidence type="ECO:0000256" key="1">
    <source>
        <dbReference type="SAM" id="MobiDB-lite"/>
    </source>
</evidence>
<dbReference type="EMBL" id="JAHRHJ020000006">
    <property type="protein sequence ID" value="KAH9312285.1"/>
    <property type="molecule type" value="Genomic_DNA"/>
</dbReference>
<comment type="caution">
    <text evidence="2">The sequence shown here is derived from an EMBL/GenBank/DDBJ whole genome shotgun (WGS) entry which is preliminary data.</text>
</comment>
<feature type="non-terminal residue" evidence="2">
    <location>
        <position position="373"/>
    </location>
</feature>
<dbReference type="AlphaFoldDB" id="A0AA38FYW3"/>
<gene>
    <name evidence="2" type="ORF">KI387_027320</name>
</gene>
<dbReference type="OMA" id="VESNCVI"/>
<name>A0AA38FYW3_TAXCH</name>
<evidence type="ECO:0000313" key="3">
    <source>
        <dbReference type="Proteomes" id="UP000824469"/>
    </source>
</evidence>
<feature type="non-terminal residue" evidence="2">
    <location>
        <position position="1"/>
    </location>
</feature>
<protein>
    <submittedName>
        <fullName evidence="2">Uncharacterized protein</fullName>
    </submittedName>
</protein>
<dbReference type="PANTHER" id="PTHR34281">
    <property type="entry name" value="PROTEIN EARLY FLOWERING 3"/>
    <property type="match status" value="1"/>
</dbReference>
<keyword evidence="3" id="KW-1185">Reference proteome</keyword>
<organism evidence="2 3">
    <name type="scientific">Taxus chinensis</name>
    <name type="common">Chinese yew</name>
    <name type="synonym">Taxus wallichiana var. chinensis</name>
    <dbReference type="NCBI Taxonomy" id="29808"/>
    <lineage>
        <taxon>Eukaryota</taxon>
        <taxon>Viridiplantae</taxon>
        <taxon>Streptophyta</taxon>
        <taxon>Embryophyta</taxon>
        <taxon>Tracheophyta</taxon>
        <taxon>Spermatophyta</taxon>
        <taxon>Pinopsida</taxon>
        <taxon>Pinidae</taxon>
        <taxon>Conifers II</taxon>
        <taxon>Cupressales</taxon>
        <taxon>Taxaceae</taxon>
        <taxon>Taxus</taxon>
    </lineage>
</organism>
<accession>A0AA38FYW3</accession>
<evidence type="ECO:0000313" key="2">
    <source>
        <dbReference type="EMBL" id="KAH9312285.1"/>
    </source>
</evidence>
<sequence>PTHAAPPPRQNPTPLINQPVSCDGRFMYAPYYVSPHAYPTVSFPGQFLGQSVMSGTNSTATESDKSTKCDVAKSTEQLARVGNYSNARDQKVQCNQNPFSLHMNHVEDLTLQASRKLNNSDVAVGVTLGDSHLQKKGQKSSNPMIRCISDDSRTVPQQVGGGLKYPVHQSLSPVIQNGGTEPKVREPKLCKDSTQYRCSDAYCAEEGLHFEKRPNEGVKSRVEYEDNYRCKTKTSSTSNDIATSKGINLWSSIREFQAYVEQSHGAKEPLKTASACAESQYSVENLSRDLDKDTEDCQKDEQSNGKESLRDQADSSDHNSDSSMVDSLHAVEITPKTVISAIGQKEFWRVRKAILRQQKIFSTQVFELHRLVK</sequence>
<feature type="compositionally biased region" description="Basic and acidic residues" evidence="1">
    <location>
        <begin position="288"/>
        <end position="320"/>
    </location>
</feature>
<dbReference type="Proteomes" id="UP000824469">
    <property type="component" value="Unassembled WGS sequence"/>
</dbReference>
<dbReference type="InterPro" id="IPR039319">
    <property type="entry name" value="ELF3-like"/>
</dbReference>
<feature type="region of interest" description="Disordered" evidence="1">
    <location>
        <begin position="288"/>
        <end position="324"/>
    </location>
</feature>
<reference evidence="2 3" key="1">
    <citation type="journal article" date="2021" name="Nat. Plants">
        <title>The Taxus genome provides insights into paclitaxel biosynthesis.</title>
        <authorList>
            <person name="Xiong X."/>
            <person name="Gou J."/>
            <person name="Liao Q."/>
            <person name="Li Y."/>
            <person name="Zhou Q."/>
            <person name="Bi G."/>
            <person name="Li C."/>
            <person name="Du R."/>
            <person name="Wang X."/>
            <person name="Sun T."/>
            <person name="Guo L."/>
            <person name="Liang H."/>
            <person name="Lu P."/>
            <person name="Wu Y."/>
            <person name="Zhang Z."/>
            <person name="Ro D.K."/>
            <person name="Shang Y."/>
            <person name="Huang S."/>
            <person name="Yan J."/>
        </authorList>
    </citation>
    <scope>NUCLEOTIDE SEQUENCE [LARGE SCALE GENOMIC DNA]</scope>
    <source>
        <strain evidence="2">Ta-2019</strain>
    </source>
</reference>
<proteinExistence type="predicted"/>
<dbReference type="PANTHER" id="PTHR34281:SF2">
    <property type="entry name" value="PROTEIN EARLY FLOWERING 3"/>
    <property type="match status" value="1"/>
</dbReference>